<dbReference type="AlphaFoldDB" id="A0A9X1RW26"/>
<evidence type="ECO:0000256" key="1">
    <source>
        <dbReference type="PROSITE-ProRule" id="PRU00169"/>
    </source>
</evidence>
<feature type="modified residue" description="4-aspartylphosphate" evidence="1">
    <location>
        <position position="65"/>
    </location>
</feature>
<comment type="caution">
    <text evidence="3">The sequence shown here is derived from an EMBL/GenBank/DDBJ whole genome shotgun (WGS) entry which is preliminary data.</text>
</comment>
<reference evidence="3" key="1">
    <citation type="submission" date="2021-10" db="EMBL/GenBank/DDBJ databases">
        <title>Gramella sp. ASW11-100T, isolated from marine sediment.</title>
        <authorList>
            <person name="Xia C."/>
        </authorList>
    </citation>
    <scope>NUCLEOTIDE SEQUENCE</scope>
    <source>
        <strain evidence="3">ASW11-100</strain>
    </source>
</reference>
<dbReference type="GO" id="GO:0000160">
    <property type="term" value="P:phosphorelay signal transduction system"/>
    <property type="evidence" value="ECO:0007669"/>
    <property type="project" value="InterPro"/>
</dbReference>
<accession>A0A9X1RW26</accession>
<evidence type="ECO:0000313" key="4">
    <source>
        <dbReference type="Proteomes" id="UP001139414"/>
    </source>
</evidence>
<evidence type="ECO:0000259" key="2">
    <source>
        <dbReference type="PROSITE" id="PS50110"/>
    </source>
</evidence>
<gene>
    <name evidence="3" type="ORF">LGQ90_09090</name>
</gene>
<sequence>MMKQFKVLIIDDHPLIASAYQQALEEVFNESDFELDILFATSIDEAYDIIEDSATFDKIDIIFLDIRLPKGKHLKILSGEDLGIIIRKKYPKKKLVIATTFNDNYRIHSILKNIDPDGFLVKNDLTPAELVCAIKVLLSEPPFYSKTVLKMLRKQISDEALLDNTDRRLLYEISIGTKMKELPNILPLSKAGIERRKRNLKLVFEVESGSDRDLVFQAKERGFI</sequence>
<dbReference type="InterPro" id="IPR001789">
    <property type="entry name" value="Sig_transdc_resp-reg_receiver"/>
</dbReference>
<proteinExistence type="predicted"/>
<dbReference type="Gene3D" id="3.40.50.2300">
    <property type="match status" value="1"/>
</dbReference>
<name>A0A9X1RW26_9FLAO</name>
<keyword evidence="4" id="KW-1185">Reference proteome</keyword>
<dbReference type="Proteomes" id="UP001139414">
    <property type="component" value="Unassembled WGS sequence"/>
</dbReference>
<protein>
    <submittedName>
        <fullName evidence="3">Response regulator</fullName>
    </submittedName>
</protein>
<dbReference type="SMART" id="SM00448">
    <property type="entry name" value="REC"/>
    <property type="match status" value="1"/>
</dbReference>
<dbReference type="PROSITE" id="PS50110">
    <property type="entry name" value="RESPONSE_REGULATORY"/>
    <property type="match status" value="1"/>
</dbReference>
<keyword evidence="1" id="KW-0597">Phosphoprotein</keyword>
<organism evidence="3 4">
    <name type="scientific">Christiangramia sediminis</name>
    <dbReference type="NCBI Taxonomy" id="2881336"/>
    <lineage>
        <taxon>Bacteria</taxon>
        <taxon>Pseudomonadati</taxon>
        <taxon>Bacteroidota</taxon>
        <taxon>Flavobacteriia</taxon>
        <taxon>Flavobacteriales</taxon>
        <taxon>Flavobacteriaceae</taxon>
        <taxon>Christiangramia</taxon>
    </lineage>
</organism>
<dbReference type="InterPro" id="IPR011006">
    <property type="entry name" value="CheY-like_superfamily"/>
</dbReference>
<dbReference type="SUPFAM" id="SSF52172">
    <property type="entry name" value="CheY-like"/>
    <property type="match status" value="1"/>
</dbReference>
<evidence type="ECO:0000313" key="3">
    <source>
        <dbReference type="EMBL" id="MCB7481413.1"/>
    </source>
</evidence>
<dbReference type="Pfam" id="PF00072">
    <property type="entry name" value="Response_reg"/>
    <property type="match status" value="1"/>
</dbReference>
<dbReference type="RefSeq" id="WP_229340335.1">
    <property type="nucleotide sequence ID" value="NZ_JAJBZG010000004.1"/>
</dbReference>
<feature type="domain" description="Response regulatory" evidence="2">
    <location>
        <begin position="6"/>
        <end position="137"/>
    </location>
</feature>
<dbReference type="EMBL" id="JAJBZG010000004">
    <property type="protein sequence ID" value="MCB7481413.1"/>
    <property type="molecule type" value="Genomic_DNA"/>
</dbReference>